<sequence length="104" mass="11237">MTEPAKDFWARADRDLLEHWPKDASGAPETAAKLDIQWELDSQADITVSFLKSCGIPAFLNGSLGKVLGGFASQGVEIWVPASQLEEAQALLDAPAEETPPEQD</sequence>
<evidence type="ECO:0000313" key="2">
    <source>
        <dbReference type="EMBL" id="HJB12838.1"/>
    </source>
</evidence>
<dbReference type="EMBL" id="DWZJ01000030">
    <property type="protein sequence ID" value="HJB12838.1"/>
    <property type="molecule type" value="Genomic_DNA"/>
</dbReference>
<dbReference type="AlphaFoldDB" id="A0A9D2LHM4"/>
<reference evidence="2" key="2">
    <citation type="submission" date="2021-04" db="EMBL/GenBank/DDBJ databases">
        <authorList>
            <person name="Gilroy R."/>
        </authorList>
    </citation>
    <scope>NUCLEOTIDE SEQUENCE</scope>
    <source>
        <strain evidence="2">ChiBcec18-1249</strain>
    </source>
</reference>
<feature type="domain" description="DUF2007" evidence="1">
    <location>
        <begin position="46"/>
        <end position="93"/>
    </location>
</feature>
<protein>
    <submittedName>
        <fullName evidence="2">DUF2007 domain-containing protein</fullName>
    </submittedName>
</protein>
<accession>A0A9D2LHM4</accession>
<organism evidence="2 3">
    <name type="scientific">Candidatus Oscillibacter excrementigallinarum</name>
    <dbReference type="NCBI Taxonomy" id="2838716"/>
    <lineage>
        <taxon>Bacteria</taxon>
        <taxon>Bacillati</taxon>
        <taxon>Bacillota</taxon>
        <taxon>Clostridia</taxon>
        <taxon>Eubacteriales</taxon>
        <taxon>Oscillospiraceae</taxon>
        <taxon>Oscillibacter</taxon>
    </lineage>
</organism>
<evidence type="ECO:0000259" key="1">
    <source>
        <dbReference type="Pfam" id="PF09413"/>
    </source>
</evidence>
<reference evidence="2" key="1">
    <citation type="journal article" date="2021" name="PeerJ">
        <title>Extensive microbial diversity within the chicken gut microbiome revealed by metagenomics and culture.</title>
        <authorList>
            <person name="Gilroy R."/>
            <person name="Ravi A."/>
            <person name="Getino M."/>
            <person name="Pursley I."/>
            <person name="Horton D.L."/>
            <person name="Alikhan N.F."/>
            <person name="Baker D."/>
            <person name="Gharbi K."/>
            <person name="Hall N."/>
            <person name="Watson M."/>
            <person name="Adriaenssens E.M."/>
            <person name="Foster-Nyarko E."/>
            <person name="Jarju S."/>
            <person name="Secka A."/>
            <person name="Antonio M."/>
            <person name="Oren A."/>
            <person name="Chaudhuri R.R."/>
            <person name="La Ragione R."/>
            <person name="Hildebrand F."/>
            <person name="Pallen M.J."/>
        </authorList>
    </citation>
    <scope>NUCLEOTIDE SEQUENCE</scope>
    <source>
        <strain evidence="2">ChiBcec18-1249</strain>
    </source>
</reference>
<proteinExistence type="predicted"/>
<name>A0A9D2LHM4_9FIRM</name>
<evidence type="ECO:0000313" key="3">
    <source>
        <dbReference type="Proteomes" id="UP000823824"/>
    </source>
</evidence>
<gene>
    <name evidence="2" type="ORF">H9787_03920</name>
</gene>
<dbReference type="InterPro" id="IPR018551">
    <property type="entry name" value="DUF2007"/>
</dbReference>
<dbReference type="Pfam" id="PF09413">
    <property type="entry name" value="DUF2007"/>
    <property type="match status" value="1"/>
</dbReference>
<dbReference type="Proteomes" id="UP000823824">
    <property type="component" value="Unassembled WGS sequence"/>
</dbReference>
<comment type="caution">
    <text evidence="2">The sequence shown here is derived from an EMBL/GenBank/DDBJ whole genome shotgun (WGS) entry which is preliminary data.</text>
</comment>